<dbReference type="InterPro" id="IPR000436">
    <property type="entry name" value="Sushi_SCR_CCP_dom"/>
</dbReference>
<dbReference type="Gene3D" id="2.10.70.10">
    <property type="entry name" value="Complement Module, domain 1"/>
    <property type="match status" value="1"/>
</dbReference>
<evidence type="ECO:0000256" key="1">
    <source>
        <dbReference type="ARBA" id="ARBA00023157"/>
    </source>
</evidence>
<reference evidence="4" key="1">
    <citation type="submission" date="2025-08" db="UniProtKB">
        <authorList>
            <consortium name="Ensembl"/>
        </authorList>
    </citation>
    <scope>IDENTIFICATION</scope>
</reference>
<feature type="disulfide bond" evidence="2">
    <location>
        <begin position="59"/>
        <end position="86"/>
    </location>
</feature>
<sequence>NFCSKLWGKKHFSITLIKHNVSFILGQCGFPESYPDISLLEKFQTENEFPEGHEVLYQCSPGFQQTNGTANSICKDGKWTAVQVTCERKYKVCC</sequence>
<comment type="caution">
    <text evidence="2">Lacks conserved residue(s) required for the propagation of feature annotation.</text>
</comment>
<name>A0A8C4SVM9_ERPCA</name>
<evidence type="ECO:0000256" key="2">
    <source>
        <dbReference type="PROSITE-ProRule" id="PRU00302"/>
    </source>
</evidence>
<proteinExistence type="predicted"/>
<dbReference type="GeneTree" id="ENSGT01060000251263"/>
<keyword evidence="1 2" id="KW-1015">Disulfide bond</keyword>
<accession>A0A8C4SVM9</accession>
<dbReference type="CDD" id="cd00033">
    <property type="entry name" value="CCP"/>
    <property type="match status" value="1"/>
</dbReference>
<keyword evidence="5" id="KW-1185">Reference proteome</keyword>
<dbReference type="SMART" id="SM00032">
    <property type="entry name" value="CCP"/>
    <property type="match status" value="1"/>
</dbReference>
<keyword evidence="2" id="KW-0768">Sushi</keyword>
<dbReference type="PROSITE" id="PS50923">
    <property type="entry name" value="SUSHI"/>
    <property type="match status" value="1"/>
</dbReference>
<dbReference type="AlphaFoldDB" id="A0A8C4SVM9"/>
<dbReference type="Pfam" id="PF00084">
    <property type="entry name" value="Sushi"/>
    <property type="match status" value="1"/>
</dbReference>
<dbReference type="InterPro" id="IPR035976">
    <property type="entry name" value="Sushi/SCR/CCP_sf"/>
</dbReference>
<dbReference type="Proteomes" id="UP000694620">
    <property type="component" value="Unassembled WGS sequence"/>
</dbReference>
<evidence type="ECO:0000259" key="3">
    <source>
        <dbReference type="PROSITE" id="PS50923"/>
    </source>
</evidence>
<reference evidence="4" key="2">
    <citation type="submission" date="2025-09" db="UniProtKB">
        <authorList>
            <consortium name="Ensembl"/>
        </authorList>
    </citation>
    <scope>IDENTIFICATION</scope>
</reference>
<evidence type="ECO:0000313" key="4">
    <source>
        <dbReference type="Ensembl" id="ENSECRP00000022333.1"/>
    </source>
</evidence>
<evidence type="ECO:0000313" key="5">
    <source>
        <dbReference type="Proteomes" id="UP000694620"/>
    </source>
</evidence>
<dbReference type="SUPFAM" id="SSF57535">
    <property type="entry name" value="Complement control module/SCR domain"/>
    <property type="match status" value="1"/>
</dbReference>
<feature type="domain" description="Sushi" evidence="3">
    <location>
        <begin position="26"/>
        <end position="88"/>
    </location>
</feature>
<protein>
    <recommendedName>
        <fullName evidence="3">Sushi domain-containing protein</fullName>
    </recommendedName>
</protein>
<dbReference type="Ensembl" id="ENSECRT00000022807.1">
    <property type="protein sequence ID" value="ENSECRP00000022333.1"/>
    <property type="gene ID" value="ENSECRG00000015096.1"/>
</dbReference>
<organism evidence="4 5">
    <name type="scientific">Erpetoichthys calabaricus</name>
    <name type="common">Rope fish</name>
    <name type="synonym">Calamoichthys calabaricus</name>
    <dbReference type="NCBI Taxonomy" id="27687"/>
    <lineage>
        <taxon>Eukaryota</taxon>
        <taxon>Metazoa</taxon>
        <taxon>Chordata</taxon>
        <taxon>Craniata</taxon>
        <taxon>Vertebrata</taxon>
        <taxon>Euteleostomi</taxon>
        <taxon>Actinopterygii</taxon>
        <taxon>Polypteriformes</taxon>
        <taxon>Polypteridae</taxon>
        <taxon>Erpetoichthys</taxon>
    </lineage>
</organism>